<comment type="caution">
    <text evidence="11">The sequence shown here is derived from an EMBL/GenBank/DDBJ whole genome shotgun (WGS) entry which is preliminary data.</text>
</comment>
<dbReference type="InterPro" id="IPR010994">
    <property type="entry name" value="RuvA_2-like"/>
</dbReference>
<dbReference type="SUPFAM" id="SSF46600">
    <property type="entry name" value="C-terminal UvrC-binding domain of UvrB"/>
    <property type="match status" value="1"/>
</dbReference>
<dbReference type="EMBL" id="JBEVCJ010000003">
    <property type="protein sequence ID" value="MET1254371.1"/>
    <property type="molecule type" value="Genomic_DNA"/>
</dbReference>
<evidence type="ECO:0000313" key="11">
    <source>
        <dbReference type="EMBL" id="MET1254371.1"/>
    </source>
</evidence>
<dbReference type="Proteomes" id="UP001548189">
    <property type="component" value="Unassembled WGS sequence"/>
</dbReference>
<evidence type="ECO:0000259" key="9">
    <source>
        <dbReference type="PROSITE" id="PS50164"/>
    </source>
</evidence>
<evidence type="ECO:0000256" key="3">
    <source>
        <dbReference type="ARBA" id="ARBA00022769"/>
    </source>
</evidence>
<feature type="domain" description="GIY-YIG" evidence="9">
    <location>
        <begin position="19"/>
        <end position="97"/>
    </location>
</feature>
<keyword evidence="12" id="KW-1185">Reference proteome</keyword>
<keyword evidence="5 7" id="KW-0234">DNA repair</keyword>
<dbReference type="SMART" id="SM00465">
    <property type="entry name" value="GIYc"/>
    <property type="match status" value="1"/>
</dbReference>
<keyword evidence="6 7" id="KW-0742">SOS response</keyword>
<dbReference type="Pfam" id="PF14520">
    <property type="entry name" value="HHH_5"/>
    <property type="match status" value="1"/>
</dbReference>
<evidence type="ECO:0000256" key="6">
    <source>
        <dbReference type="ARBA" id="ARBA00023236"/>
    </source>
</evidence>
<evidence type="ECO:0000259" key="10">
    <source>
        <dbReference type="PROSITE" id="PS50165"/>
    </source>
</evidence>
<comment type="subcellular location">
    <subcellularLocation>
        <location evidence="7">Cytoplasm</location>
    </subcellularLocation>
</comment>
<dbReference type="SUPFAM" id="SSF47781">
    <property type="entry name" value="RuvA domain 2-like"/>
    <property type="match status" value="1"/>
</dbReference>
<dbReference type="Pfam" id="PF08459">
    <property type="entry name" value="UvrC_RNaseH_dom"/>
    <property type="match status" value="1"/>
</dbReference>
<dbReference type="PANTHER" id="PTHR30562">
    <property type="entry name" value="UVRC/OXIDOREDUCTASE"/>
    <property type="match status" value="1"/>
</dbReference>
<keyword evidence="2 7" id="KW-0227">DNA damage</keyword>
<dbReference type="InterPro" id="IPR001943">
    <property type="entry name" value="UVR_dom"/>
</dbReference>
<dbReference type="InterPro" id="IPR004791">
    <property type="entry name" value="UvrC"/>
</dbReference>
<dbReference type="Pfam" id="PF02151">
    <property type="entry name" value="UVR"/>
    <property type="match status" value="1"/>
</dbReference>
<dbReference type="InterPro" id="IPR001162">
    <property type="entry name" value="UvrC_RNase_H_dom"/>
</dbReference>
<comment type="similarity">
    <text evidence="7">Belongs to the UvrC family.</text>
</comment>
<dbReference type="InterPro" id="IPR036876">
    <property type="entry name" value="UVR_dom_sf"/>
</dbReference>
<evidence type="ECO:0000256" key="5">
    <source>
        <dbReference type="ARBA" id="ARBA00023204"/>
    </source>
</evidence>
<feature type="domain" description="UvrC family homology region profile" evidence="10">
    <location>
        <begin position="256"/>
        <end position="481"/>
    </location>
</feature>
<dbReference type="SUPFAM" id="SSF82771">
    <property type="entry name" value="GIY-YIG endonuclease"/>
    <property type="match status" value="1"/>
</dbReference>
<accession>A0ABV2BR08</accession>
<dbReference type="Gene3D" id="1.10.150.20">
    <property type="entry name" value="5' to 3' exonuclease, C-terminal subdomain"/>
    <property type="match status" value="1"/>
</dbReference>
<dbReference type="InterPro" id="IPR038476">
    <property type="entry name" value="UvrC_RNase_H_dom_sf"/>
</dbReference>
<evidence type="ECO:0000256" key="2">
    <source>
        <dbReference type="ARBA" id="ARBA00022763"/>
    </source>
</evidence>
<dbReference type="InterPro" id="IPR050066">
    <property type="entry name" value="UvrABC_protein_C"/>
</dbReference>
<sequence>MTISQSTFDANLFLKNLTKLPGIYQMINQAGEIIYVGKAKNLKKRVSSYFQKQDHPPKTKVMVSQIHDIQIVVTESENEALILENQFIKKYRPRYNVIFRDDKSYPYIFLSAEEFPRLSIHRGKQTQKGDYFGPFTGSAAARYSISLMQKLFQIRQCENSVFNYRSRPCLQYQIKRCSGSCVNKISAADYQKDVQLVRLFYQGKNDSVIQALTERMETASQQLEFEKAAQIRDQIIQLRRVLEKQAVQGRESDIDIVAAGIKEKVAAIFILHIRNGLVQGSRNFFPKVPLDTSLTELMESFLGHYYTASQNELPSEIVINTDIEEPASLARTIGELRAGKVRIAHYVKTSRAAWLDMANRNLQEMIAARLASKSHTQKRLQCLMDELNLDKLPMRMECFDISHFQGEQTVASCVVFEQGQAKKSDYRRFNIKEVTGGDDYAAIEQAVRRRFNRLVKEEAKLPDLLIIDGGKGQLNQAQKVLDDLELDQVTLISVAKGSDRKVGMEQIFFPSEAIARRLEEDSLALHLIQAIRDEAHRFAITGHRGKREKVRKTSFLEGIPGVGAKRRRAIIQHFGGLQEVKRAGVSDLKQVEGISQNLAQLIYDQLHD</sequence>
<dbReference type="NCBIfam" id="TIGR00194">
    <property type="entry name" value="uvrC"/>
    <property type="match status" value="1"/>
</dbReference>
<dbReference type="Pfam" id="PF22920">
    <property type="entry name" value="UvrC_RNaseH"/>
    <property type="match status" value="1"/>
</dbReference>
<protein>
    <recommendedName>
        <fullName evidence="7">UvrABC system protein C</fullName>
        <shortName evidence="7">Protein UvrC</shortName>
    </recommendedName>
    <alternativeName>
        <fullName evidence="7">Excinuclease ABC subunit C</fullName>
    </alternativeName>
</protein>
<dbReference type="NCBIfam" id="NF001824">
    <property type="entry name" value="PRK00558.1-5"/>
    <property type="match status" value="1"/>
</dbReference>
<keyword evidence="3 7" id="KW-0228">DNA excision</keyword>
<keyword evidence="1 7" id="KW-0963">Cytoplasm</keyword>
<dbReference type="InterPro" id="IPR000305">
    <property type="entry name" value="GIY-YIG_endonuc"/>
</dbReference>
<dbReference type="RefSeq" id="WP_353873929.1">
    <property type="nucleotide sequence ID" value="NZ_JBEVCJ010000003.1"/>
</dbReference>
<proteinExistence type="inferred from homology"/>
<dbReference type="SMART" id="SM00278">
    <property type="entry name" value="HhH1"/>
    <property type="match status" value="2"/>
</dbReference>
<evidence type="ECO:0000256" key="4">
    <source>
        <dbReference type="ARBA" id="ARBA00022881"/>
    </source>
</evidence>
<gene>
    <name evidence="7 11" type="primary">uvrC</name>
    <name evidence="11" type="ORF">ABVT43_04460</name>
</gene>
<name>A0ABV2BR08_9GAMM</name>
<dbReference type="Gene3D" id="4.10.860.10">
    <property type="entry name" value="UVR domain"/>
    <property type="match status" value="1"/>
</dbReference>
<comment type="function">
    <text evidence="7">The UvrABC repair system catalyzes the recognition and processing of DNA lesions. UvrC both incises the 5' and 3' sides of the lesion. The N-terminal half is responsible for the 3' incision and the C-terminal half is responsible for the 5' incision.</text>
</comment>
<organism evidence="11 12">
    <name type="scientific">Aliikangiella maris</name>
    <dbReference type="NCBI Taxonomy" id="3162458"/>
    <lineage>
        <taxon>Bacteria</taxon>
        <taxon>Pseudomonadati</taxon>
        <taxon>Pseudomonadota</taxon>
        <taxon>Gammaproteobacteria</taxon>
        <taxon>Oceanospirillales</taxon>
        <taxon>Pleioneaceae</taxon>
        <taxon>Aliikangiella</taxon>
    </lineage>
</organism>
<evidence type="ECO:0000256" key="7">
    <source>
        <dbReference type="HAMAP-Rule" id="MF_00203"/>
    </source>
</evidence>
<reference evidence="11 12" key="1">
    <citation type="submission" date="2024-06" db="EMBL/GenBank/DDBJ databases">
        <authorList>
            <person name="Li F."/>
        </authorList>
    </citation>
    <scope>NUCLEOTIDE SEQUENCE [LARGE SCALE GENOMIC DNA]</scope>
    <source>
        <strain evidence="11 12">GXAS 311</strain>
    </source>
</reference>
<dbReference type="InterPro" id="IPR003583">
    <property type="entry name" value="Hlx-hairpin-Hlx_DNA-bd_motif"/>
</dbReference>
<dbReference type="CDD" id="cd10434">
    <property type="entry name" value="GIY-YIG_UvrC_Cho"/>
    <property type="match status" value="1"/>
</dbReference>
<dbReference type="HAMAP" id="MF_00203">
    <property type="entry name" value="UvrC"/>
    <property type="match status" value="1"/>
</dbReference>
<comment type="subunit">
    <text evidence="7">Interacts with UvrB in an incision complex.</text>
</comment>
<dbReference type="Gene3D" id="3.30.420.340">
    <property type="entry name" value="UvrC, RNAse H endonuclease domain"/>
    <property type="match status" value="1"/>
</dbReference>
<evidence type="ECO:0000256" key="1">
    <source>
        <dbReference type="ARBA" id="ARBA00022490"/>
    </source>
</evidence>
<keyword evidence="4 7" id="KW-0267">Excision nuclease</keyword>
<dbReference type="PROSITE" id="PS50164">
    <property type="entry name" value="GIY_YIG"/>
    <property type="match status" value="1"/>
</dbReference>
<dbReference type="InterPro" id="IPR047296">
    <property type="entry name" value="GIY-YIG_UvrC_Cho"/>
</dbReference>
<dbReference type="InterPro" id="IPR035901">
    <property type="entry name" value="GIY-YIG_endonuc_sf"/>
</dbReference>
<dbReference type="PROSITE" id="PS50165">
    <property type="entry name" value="UVRC"/>
    <property type="match status" value="1"/>
</dbReference>
<evidence type="ECO:0000313" key="12">
    <source>
        <dbReference type="Proteomes" id="UP001548189"/>
    </source>
</evidence>
<dbReference type="PROSITE" id="PS50151">
    <property type="entry name" value="UVR"/>
    <property type="match status" value="1"/>
</dbReference>
<dbReference type="Pfam" id="PF01541">
    <property type="entry name" value="GIY-YIG"/>
    <property type="match status" value="1"/>
</dbReference>
<feature type="domain" description="UVR" evidence="8">
    <location>
        <begin position="206"/>
        <end position="241"/>
    </location>
</feature>
<evidence type="ECO:0000259" key="8">
    <source>
        <dbReference type="PROSITE" id="PS50151"/>
    </source>
</evidence>
<dbReference type="Gene3D" id="3.40.1440.10">
    <property type="entry name" value="GIY-YIG endonuclease"/>
    <property type="match status" value="1"/>
</dbReference>
<dbReference type="PANTHER" id="PTHR30562:SF1">
    <property type="entry name" value="UVRABC SYSTEM PROTEIN C"/>
    <property type="match status" value="1"/>
</dbReference>